<evidence type="ECO:0000313" key="1">
    <source>
        <dbReference type="EMBL" id="TFZ81264.1"/>
    </source>
</evidence>
<dbReference type="AlphaFoldDB" id="A0A4Z0F6H6"/>
<dbReference type="Gene3D" id="3.30.420.280">
    <property type="match status" value="1"/>
</dbReference>
<reference evidence="1 2" key="1">
    <citation type="journal article" date="2019" name="ISME J.">
        <title>Candidatus Macondimonas diazotrophica, a novel gammaproteobacterial genus dominating crude-oil-contaminated coastal sediments.</title>
        <authorList>
            <person name="Karthikeyan S."/>
            <person name="Konstantinidis K."/>
        </authorList>
    </citation>
    <scope>NUCLEOTIDE SEQUENCE [LARGE SCALE GENOMIC DNA]</scope>
    <source>
        <strain evidence="1 2">KTK01</strain>
    </source>
</reference>
<accession>A0A4Z0F6H6</accession>
<keyword evidence="2" id="KW-1185">Reference proteome</keyword>
<evidence type="ECO:0008006" key="3">
    <source>
        <dbReference type="Google" id="ProtNLM"/>
    </source>
</evidence>
<dbReference type="OrthoDB" id="5440754at2"/>
<proteinExistence type="predicted"/>
<dbReference type="RefSeq" id="WP_135282895.1">
    <property type="nucleotide sequence ID" value="NZ_SRIO01000032.1"/>
</dbReference>
<evidence type="ECO:0000313" key="2">
    <source>
        <dbReference type="Proteomes" id="UP000297890"/>
    </source>
</evidence>
<dbReference type="EMBL" id="SRIO01000032">
    <property type="protein sequence ID" value="TFZ81264.1"/>
    <property type="molecule type" value="Genomic_DNA"/>
</dbReference>
<sequence>MTGSLDIIYQSPGPIASAFARCETPWQLIVGPFGSGKSIACIMKILRLCATQNFSPDGIRRSRWAVVRNTNQQLTDTTLKSWREWIIEGRMGEWHEVRRTWVLKFNDIEAEIMFRALDKPEDKAKLLSMELTGAWVNEFREVPLDLMGDLYDRTRRFPNPKRVGSNWYGIIGDTNAPVEGGDYYKMFEHGMDLSVTRYNSDYSRIVTTRPDDRDVSEAPFTSVFWQPSGVSPVAENIKNMAPGYYEDMIRKPNTSPDGVNVSVHAKYATSLSGIAVFKNSYEPDIHESTTRLEFNPEVPLLAGMDFGRDPSLAFGQFNQKGQFQILRELCMNNMSLSRFLPELKRFISYEFGAPTLAICGDPAGDNNNGLVDSTAYKMMRDAGYQMILPPNGRSNRLADRLSAVEYFLCSRIPGMLIDPSCELIIRAFRGGYKYKKDESPTPVKDQYSHPMDAVQYLCQYAASGRLPNMNNAIDNPIVFSRGPADRVMGY</sequence>
<dbReference type="Gene3D" id="3.40.50.300">
    <property type="entry name" value="P-loop containing nucleotide triphosphate hydrolases"/>
    <property type="match status" value="1"/>
</dbReference>
<organism evidence="1 2">
    <name type="scientific">Candidatus Macondimonas diazotrophica</name>
    <dbReference type="NCBI Taxonomy" id="2305248"/>
    <lineage>
        <taxon>Bacteria</taxon>
        <taxon>Pseudomonadati</taxon>
        <taxon>Pseudomonadota</taxon>
        <taxon>Gammaproteobacteria</taxon>
        <taxon>Chromatiales</taxon>
        <taxon>Ectothiorhodospiraceae</taxon>
        <taxon>Candidatus Macondimonas</taxon>
    </lineage>
</organism>
<name>A0A4Z0F6H6_9GAMM</name>
<comment type="caution">
    <text evidence="1">The sequence shown here is derived from an EMBL/GenBank/DDBJ whole genome shotgun (WGS) entry which is preliminary data.</text>
</comment>
<protein>
    <recommendedName>
        <fullName evidence="3">Terminase</fullName>
    </recommendedName>
</protein>
<dbReference type="InterPro" id="IPR027417">
    <property type="entry name" value="P-loop_NTPase"/>
</dbReference>
<dbReference type="Proteomes" id="UP000297890">
    <property type="component" value="Unassembled WGS sequence"/>
</dbReference>
<gene>
    <name evidence="1" type="ORF">E4680_13225</name>
</gene>